<dbReference type="PANTHER" id="PTHR21649">
    <property type="entry name" value="CHLOROPHYLL A/B BINDING PROTEIN"/>
    <property type="match status" value="1"/>
</dbReference>
<proteinExistence type="inferred from homology"/>
<comment type="subunit">
    <text evidence="8">The LHC complex of chromophytic algae is composed of fucoxanthin, chlorophyll A and C bound non-covalently by fucoxanthin chlorophyll proteins (FCPs). The ratio of the pigments in LHC; fucoxanthin: chlorophyll C: chlorophyll A; (0.6-1): (0.1-0.3): (1).</text>
</comment>
<feature type="binding site" evidence="9">
    <location>
        <position position="245"/>
    </location>
    <ligand>
        <name>chlorophyll a</name>
        <dbReference type="ChEBI" id="CHEBI:58416"/>
        <label>1</label>
    </ligand>
</feature>
<sequence length="279" mass="30430">MKTSFFTILTAVTTVAAFAPLSPKHQRLARIFSQVDEETKLEKFSKEALEEGDERTGPIENALEREVVTSDAVNSPPGMSTAIPFLKRPEFLDGSMPGDVGFDPFGFVDSEASLVSFREAEIKHARLAMLAAAGWPLSELFDRQFASWLDLDPALDATDRVPSILNGGLGKISPVYWGACLGAAAAIDLYGLRKKRSDPDYFPGKLGFDPLGLYPSTTTGKRRMELAEIKNGRLAMIAITGFAFQEFVQQYAVVDQTPLLFKPVSDVVETYGSIGGYGM</sequence>
<dbReference type="InterPro" id="IPR022796">
    <property type="entry name" value="Chloroa_b-bind"/>
</dbReference>
<dbReference type="GO" id="GO:0009765">
    <property type="term" value="P:photosynthesis, light harvesting"/>
    <property type="evidence" value="ECO:0007669"/>
    <property type="project" value="InterPro"/>
</dbReference>
<dbReference type="Pfam" id="PF00504">
    <property type="entry name" value="Chloroa_b-bind"/>
    <property type="match status" value="1"/>
</dbReference>
<dbReference type="RefSeq" id="XP_002186024.1">
    <property type="nucleotide sequence ID" value="XM_002185988.1"/>
</dbReference>
<feature type="signal peptide" evidence="10">
    <location>
        <begin position="1"/>
        <end position="17"/>
    </location>
</feature>
<dbReference type="KEGG" id="pti:PHATR_43860"/>
<feature type="binding site" evidence="9">
    <location>
        <position position="233"/>
    </location>
    <ligand>
        <name>chlorophyll a</name>
        <dbReference type="ChEBI" id="CHEBI:58416"/>
        <label>1</label>
    </ligand>
</feature>
<feature type="binding site" evidence="9">
    <location>
        <position position="228"/>
    </location>
    <ligand>
        <name>chlorophyll a</name>
        <dbReference type="ChEBI" id="CHEBI:58416"/>
        <label>1</label>
    </ligand>
</feature>
<evidence type="ECO:0000313" key="11">
    <source>
        <dbReference type="EMBL" id="ACI65494.1"/>
    </source>
</evidence>
<dbReference type="AlphaFoldDB" id="B5Y4K0"/>
<accession>B5Y4K0</accession>
<gene>
    <name evidence="11" type="primary">Lhcr9</name>
    <name evidence="11" type="ORF">PHATR_43860</name>
</gene>
<dbReference type="GeneID" id="7204282"/>
<feature type="binding site" evidence="9">
    <location>
        <position position="124"/>
    </location>
    <ligand>
        <name>chlorophyll a</name>
        <dbReference type="ChEBI" id="CHEBI:58416"/>
        <label>1</label>
    </ligand>
</feature>
<dbReference type="GO" id="GO:0016168">
    <property type="term" value="F:chlorophyll binding"/>
    <property type="evidence" value="ECO:0007669"/>
    <property type="project" value="UniProtKB-KW"/>
</dbReference>
<feature type="binding site" evidence="9">
    <location>
        <position position="121"/>
    </location>
    <ligand>
        <name>chlorophyll a</name>
        <dbReference type="ChEBI" id="CHEBI:58416"/>
        <label>1</label>
    </ligand>
</feature>
<dbReference type="Proteomes" id="UP000000759">
    <property type="component" value="Chromosome 3"/>
</dbReference>
<dbReference type="InterPro" id="IPR001344">
    <property type="entry name" value="Chloro_AB-bd_pln"/>
</dbReference>
<reference evidence="12" key="2">
    <citation type="submission" date="2008-08" db="EMBL/GenBank/DDBJ databases">
        <authorList>
            <consortium name="Diatom Consortium"/>
            <person name="Grigoriev I."/>
            <person name="Grimwood J."/>
            <person name="Kuo A."/>
            <person name="Otillar R.P."/>
            <person name="Salamov A."/>
            <person name="Detter J.C."/>
            <person name="Lindquist E."/>
            <person name="Shapiro H."/>
            <person name="Lucas S."/>
            <person name="Glavina del Rio T."/>
            <person name="Pitluck S."/>
            <person name="Rokhsar D."/>
            <person name="Bowler C."/>
        </authorList>
    </citation>
    <scope>GENOME REANNOTATION</scope>
    <source>
        <strain evidence="12">CCAP 1055/1</strain>
    </source>
</reference>
<reference evidence="11 12" key="1">
    <citation type="journal article" date="2008" name="Nature">
        <title>The Phaeodactylum genome reveals the evolutionary history of diatom genomes.</title>
        <authorList>
            <person name="Bowler C."/>
            <person name="Allen A.E."/>
            <person name="Badger J.H."/>
            <person name="Grimwood J."/>
            <person name="Jabbari K."/>
            <person name="Kuo A."/>
            <person name="Maheswari U."/>
            <person name="Martens C."/>
            <person name="Maumus F."/>
            <person name="Otillar R.P."/>
            <person name="Rayko E."/>
            <person name="Salamov A."/>
            <person name="Vandepoele K."/>
            <person name="Beszteri B."/>
            <person name="Gruber A."/>
            <person name="Heijde M."/>
            <person name="Katinka M."/>
            <person name="Mock T."/>
            <person name="Valentin K."/>
            <person name="Verret F."/>
            <person name="Berges J.A."/>
            <person name="Brownlee C."/>
            <person name="Cadoret J.P."/>
            <person name="Chiovitti A."/>
            <person name="Choi C.J."/>
            <person name="Coesel S."/>
            <person name="De Martino A."/>
            <person name="Detter J.C."/>
            <person name="Durkin C."/>
            <person name="Falciatore A."/>
            <person name="Fournet J."/>
            <person name="Haruta M."/>
            <person name="Huysman M.J."/>
            <person name="Jenkins B.D."/>
            <person name="Jiroutova K."/>
            <person name="Jorgensen R.E."/>
            <person name="Joubert Y."/>
            <person name="Kaplan A."/>
            <person name="Kroger N."/>
            <person name="Kroth P.G."/>
            <person name="La Roche J."/>
            <person name="Lindquist E."/>
            <person name="Lommer M."/>
            <person name="Martin-Jezequel V."/>
            <person name="Lopez P.J."/>
            <person name="Lucas S."/>
            <person name="Mangogna M."/>
            <person name="McGinnis K."/>
            <person name="Medlin L.K."/>
            <person name="Montsant A."/>
            <person name="Oudot-Le Secq M.P."/>
            <person name="Napoli C."/>
            <person name="Obornik M."/>
            <person name="Parker M.S."/>
            <person name="Petit J.L."/>
            <person name="Porcel B.M."/>
            <person name="Poulsen N."/>
            <person name="Robison M."/>
            <person name="Rychlewski L."/>
            <person name="Rynearson T.A."/>
            <person name="Schmutz J."/>
            <person name="Shapiro H."/>
            <person name="Siaut M."/>
            <person name="Stanley M."/>
            <person name="Sussman M.R."/>
            <person name="Taylor A.R."/>
            <person name="Vardi A."/>
            <person name="von Dassow P."/>
            <person name="Vyverman W."/>
            <person name="Willis A."/>
            <person name="Wyrwicz L.S."/>
            <person name="Rokhsar D.S."/>
            <person name="Weissenbach J."/>
            <person name="Armbrust E.V."/>
            <person name="Green B.R."/>
            <person name="Van de Peer Y."/>
            <person name="Grigoriev I.V."/>
        </authorList>
    </citation>
    <scope>NUCLEOTIDE SEQUENCE [LARGE SCALE GENOMIC DNA]</scope>
    <source>
        <strain evidence="11 12">CCAP 1055/1</strain>
    </source>
</reference>
<dbReference type="OMA" id="YIDCAVF"/>
<dbReference type="Gene3D" id="1.10.3460.10">
    <property type="entry name" value="Chlorophyll a/b binding protein domain"/>
    <property type="match status" value="1"/>
</dbReference>
<dbReference type="OrthoDB" id="423598at2759"/>
<comment type="similarity">
    <text evidence="3">Belongs to the fucoxanthin chlorophyll protein family.</text>
</comment>
<keyword evidence="7" id="KW-0437">Light-harvesting polypeptide</keyword>
<organism evidence="11 12">
    <name type="scientific">Phaeodactylum tricornutum (strain CCAP 1055/1)</name>
    <dbReference type="NCBI Taxonomy" id="556484"/>
    <lineage>
        <taxon>Eukaryota</taxon>
        <taxon>Sar</taxon>
        <taxon>Stramenopiles</taxon>
        <taxon>Ochrophyta</taxon>
        <taxon>Bacillariophyta</taxon>
        <taxon>Bacillariophyceae</taxon>
        <taxon>Bacillariophycidae</taxon>
        <taxon>Naviculales</taxon>
        <taxon>Phaeodactylaceae</taxon>
        <taxon>Phaeodactylum</taxon>
    </lineage>
</organism>
<feature type="binding site" description="axial binding residue" evidence="9">
    <location>
        <position position="126"/>
    </location>
    <ligand>
        <name>chlorophyll b</name>
        <dbReference type="ChEBI" id="CHEBI:61721"/>
        <label>1</label>
    </ligand>
    <ligandPart>
        <name>Mg</name>
        <dbReference type="ChEBI" id="CHEBI:25107"/>
    </ligandPart>
</feature>
<keyword evidence="6" id="KW-0934">Plastid</keyword>
<evidence type="ECO:0000256" key="5">
    <source>
        <dbReference type="ARBA" id="ARBA00022531"/>
    </source>
</evidence>
<evidence type="ECO:0000256" key="1">
    <source>
        <dbReference type="ARBA" id="ARBA00004022"/>
    </source>
</evidence>
<feature type="binding site" evidence="9">
    <location>
        <position position="231"/>
    </location>
    <ligand>
        <name>chlorophyll a</name>
        <dbReference type="ChEBI" id="CHEBI:58416"/>
        <label>1</label>
    </ligand>
</feature>
<dbReference type="GO" id="GO:0016020">
    <property type="term" value="C:membrane"/>
    <property type="evidence" value="ECO:0007669"/>
    <property type="project" value="InterPro"/>
</dbReference>
<evidence type="ECO:0000256" key="9">
    <source>
        <dbReference type="PIRSR" id="PIRSR601344-1"/>
    </source>
</evidence>
<dbReference type="STRING" id="556484.B5Y4K0"/>
<keyword evidence="5" id="KW-0602">Photosynthesis</keyword>
<dbReference type="SUPFAM" id="SSF103511">
    <property type="entry name" value="Chlorophyll a-b binding protein"/>
    <property type="match status" value="1"/>
</dbReference>
<dbReference type="GO" id="GO:0030076">
    <property type="term" value="C:light-harvesting complex"/>
    <property type="evidence" value="ECO:0007669"/>
    <property type="project" value="UniProtKB-KW"/>
</dbReference>
<comment type="subcellular location">
    <subcellularLocation>
        <location evidence="2">Plastid</location>
        <location evidence="2">Chloroplast</location>
    </subcellularLocation>
</comment>
<keyword evidence="9" id="KW-0148">Chlorophyll</keyword>
<protein>
    <submittedName>
        <fullName evidence="11">Fucoxanthin chlorophyll a/c protein, lhcr type</fullName>
    </submittedName>
</protein>
<keyword evidence="10" id="KW-0732">Signal</keyword>
<evidence type="ECO:0000256" key="6">
    <source>
        <dbReference type="ARBA" id="ARBA00022640"/>
    </source>
</evidence>
<dbReference type="eggNOG" id="ENOG502S4NG">
    <property type="taxonomic scope" value="Eukaryota"/>
</dbReference>
<name>B5Y4K0_PHATC</name>
<evidence type="ECO:0000256" key="8">
    <source>
        <dbReference type="ARBA" id="ARBA00044011"/>
    </source>
</evidence>
<feature type="chain" id="PRO_5002838371" evidence="10">
    <location>
        <begin position="18"/>
        <end position="279"/>
    </location>
</feature>
<evidence type="ECO:0000313" key="12">
    <source>
        <dbReference type="Proteomes" id="UP000000759"/>
    </source>
</evidence>
<dbReference type="HOGENOM" id="CLU_057943_3_0_1"/>
<evidence type="ECO:0000256" key="3">
    <source>
        <dbReference type="ARBA" id="ARBA00005933"/>
    </source>
</evidence>
<keyword evidence="4" id="KW-0150">Chloroplast</keyword>
<dbReference type="PaxDb" id="2850-Phatr10243"/>
<evidence type="ECO:0000256" key="2">
    <source>
        <dbReference type="ARBA" id="ARBA00004229"/>
    </source>
</evidence>
<evidence type="ECO:0000256" key="7">
    <source>
        <dbReference type="ARBA" id="ARBA00023243"/>
    </source>
</evidence>
<keyword evidence="12" id="KW-1185">Reference proteome</keyword>
<dbReference type="GO" id="GO:0009507">
    <property type="term" value="C:chloroplast"/>
    <property type="evidence" value="ECO:0007669"/>
    <property type="project" value="UniProtKB-SubCell"/>
</dbReference>
<dbReference type="InParanoid" id="B5Y4K0"/>
<keyword evidence="9" id="KW-0157">Chromophore</keyword>
<comment type="function">
    <text evidence="1">The light-harvesting complex (LHC) functions as a light receptor, it captures and delivers excitation energy to photosystems with which it is closely associated. Energy is transferred from the carotenoid and chlorophyll C (or B) to chlorophyll A and the photosynthetic reaction centers where it is used to synthesize ATP and reducing power.</text>
</comment>
<evidence type="ECO:0000256" key="4">
    <source>
        <dbReference type="ARBA" id="ARBA00022528"/>
    </source>
</evidence>
<evidence type="ECO:0000256" key="10">
    <source>
        <dbReference type="SAM" id="SignalP"/>
    </source>
</evidence>
<dbReference type="EMBL" id="CP001142">
    <property type="protein sequence ID" value="ACI65494.1"/>
    <property type="molecule type" value="Genomic_DNA"/>
</dbReference>